<dbReference type="Proteomes" id="UP000076555">
    <property type="component" value="Unassembled WGS sequence"/>
</dbReference>
<accession>A0A161XNY9</accession>
<evidence type="ECO:0000313" key="4">
    <source>
        <dbReference type="Proteomes" id="UP000076555"/>
    </source>
</evidence>
<protein>
    <submittedName>
        <fullName evidence="3">Glycosyl transferase family 1</fullName>
    </submittedName>
</protein>
<name>A0A161XNY9_NODSP</name>
<dbReference type="Pfam" id="PF13439">
    <property type="entry name" value="Glyco_transf_4"/>
    <property type="match status" value="1"/>
</dbReference>
<reference evidence="3 4" key="1">
    <citation type="submission" date="2016-04" db="EMBL/GenBank/DDBJ databases">
        <title>Draft Genome Assembly of the Bloom-forming Cyanobacterium Nodularia spumigena Strain CENA596 in Shrimp Production Ponds.</title>
        <authorList>
            <person name="Popin R.V."/>
            <person name="Rigonato J."/>
            <person name="Abreu V.A."/>
            <person name="Andreote A.P."/>
            <person name="Silveira S.B."/>
            <person name="Odebrecht C."/>
            <person name="Fiore M.F."/>
        </authorList>
    </citation>
    <scope>NUCLEOTIDE SEQUENCE [LARGE SCALE GENOMIC DNA]</scope>
    <source>
        <strain evidence="3 4">CENA596</strain>
    </source>
</reference>
<dbReference type="PANTHER" id="PTHR12526:SF622">
    <property type="entry name" value="GLYCOSYLTRANSFERASE (GROUP I)"/>
    <property type="match status" value="1"/>
</dbReference>
<evidence type="ECO:0000313" key="3">
    <source>
        <dbReference type="EMBL" id="KZL50594.1"/>
    </source>
</evidence>
<dbReference type="RefSeq" id="WP_063872125.1">
    <property type="nucleotide sequence ID" value="NZ_CAWMRI010000079.1"/>
</dbReference>
<dbReference type="InterPro" id="IPR001296">
    <property type="entry name" value="Glyco_trans_1"/>
</dbReference>
<feature type="domain" description="Glycosyltransferase subfamily 4-like N-terminal" evidence="2">
    <location>
        <begin position="19"/>
        <end position="190"/>
    </location>
</feature>
<organism evidence="3 4">
    <name type="scientific">Nodularia spumigena CENA596</name>
    <dbReference type="NCBI Taxonomy" id="1819295"/>
    <lineage>
        <taxon>Bacteria</taxon>
        <taxon>Bacillati</taxon>
        <taxon>Cyanobacteriota</taxon>
        <taxon>Cyanophyceae</taxon>
        <taxon>Nostocales</taxon>
        <taxon>Nodulariaceae</taxon>
        <taxon>Nodularia</taxon>
    </lineage>
</organism>
<dbReference type="Pfam" id="PF00534">
    <property type="entry name" value="Glycos_transf_1"/>
    <property type="match status" value="1"/>
</dbReference>
<dbReference type="OrthoDB" id="9813214at2"/>
<proteinExistence type="predicted"/>
<dbReference type="PANTHER" id="PTHR12526">
    <property type="entry name" value="GLYCOSYLTRANSFERASE"/>
    <property type="match status" value="1"/>
</dbReference>
<dbReference type="CDD" id="cd03801">
    <property type="entry name" value="GT4_PimA-like"/>
    <property type="match status" value="1"/>
</dbReference>
<dbReference type="SUPFAM" id="SSF53756">
    <property type="entry name" value="UDP-Glycosyltransferase/glycogen phosphorylase"/>
    <property type="match status" value="1"/>
</dbReference>
<dbReference type="GO" id="GO:0016757">
    <property type="term" value="F:glycosyltransferase activity"/>
    <property type="evidence" value="ECO:0007669"/>
    <property type="project" value="InterPro"/>
</dbReference>
<feature type="domain" description="Glycosyl transferase family 1" evidence="1">
    <location>
        <begin position="216"/>
        <end position="383"/>
    </location>
</feature>
<evidence type="ECO:0000259" key="2">
    <source>
        <dbReference type="Pfam" id="PF13439"/>
    </source>
</evidence>
<gene>
    <name evidence="3" type="ORF">A2T98_06920</name>
</gene>
<sequence>MNQPQIAYISFDIVPAPKGAAIHIAAFSQSLAAAFGHIQLVTVSPTTEQIENHELFPQVMQIMLPAVGRNLISRVLYFQNLLRGWLQNRHFAAIHIRSIYEGFVIALNKKQYCDQLIFEVNGLPSIELKYRYPGVVEDRELLHKLNSQEQICLAAADLIITPSHVTAAYLQSRDVPANKIRVIPNGVDLDVFTYNHNCGSDTLAAKINYTEQAFTPAEVIKMIYFGTLSPWQGVNLAIEALELINKDVPAYLTVIGQAKDDQIKKLQQLALKLGIVDKLTILEPTSQTQLVEHIHASDMIVAPLMPSDRNLLQGCCPLKILEGMATGVPVIASDLPVVRELGEDTVHFLLVKPGSAKAIKDAVLQLHEHRELATKLAENARQRIEKYYTWKLAGEALTAAYAQLGIKRLSKI</sequence>
<dbReference type="AlphaFoldDB" id="A0A161XNY9"/>
<evidence type="ECO:0000259" key="1">
    <source>
        <dbReference type="Pfam" id="PF00534"/>
    </source>
</evidence>
<dbReference type="EMBL" id="LWAJ01000079">
    <property type="protein sequence ID" value="KZL50594.1"/>
    <property type="molecule type" value="Genomic_DNA"/>
</dbReference>
<dbReference type="InterPro" id="IPR028098">
    <property type="entry name" value="Glyco_trans_4-like_N"/>
</dbReference>
<comment type="caution">
    <text evidence="3">The sequence shown here is derived from an EMBL/GenBank/DDBJ whole genome shotgun (WGS) entry which is preliminary data.</text>
</comment>
<dbReference type="Gene3D" id="3.40.50.2000">
    <property type="entry name" value="Glycogen Phosphorylase B"/>
    <property type="match status" value="2"/>
</dbReference>
<keyword evidence="3" id="KW-0808">Transferase</keyword>